<evidence type="ECO:0000256" key="1">
    <source>
        <dbReference type="ARBA" id="ARBA00001970"/>
    </source>
</evidence>
<dbReference type="OrthoDB" id="3207336at2759"/>
<dbReference type="PANTHER" id="PTHR30521:SF4">
    <property type="entry name" value="DEFERROCHELATASE"/>
    <property type="match status" value="1"/>
</dbReference>
<feature type="domain" description="DyP dimeric alpha+beta barrel" evidence="10">
    <location>
        <begin position="12"/>
        <end position="189"/>
    </location>
</feature>
<keyword evidence="12" id="KW-1185">Reference proteome</keyword>
<evidence type="ECO:0000256" key="8">
    <source>
        <dbReference type="ARBA" id="ARBA00025737"/>
    </source>
</evidence>
<evidence type="ECO:0000313" key="11">
    <source>
        <dbReference type="EMBL" id="PIL30378.1"/>
    </source>
</evidence>
<dbReference type="GO" id="GO:0046872">
    <property type="term" value="F:metal ion binding"/>
    <property type="evidence" value="ECO:0007669"/>
    <property type="project" value="UniProtKB-KW"/>
</dbReference>
<dbReference type="SUPFAM" id="SSF54909">
    <property type="entry name" value="Dimeric alpha+beta barrel"/>
    <property type="match status" value="1"/>
</dbReference>
<evidence type="ECO:0000313" key="12">
    <source>
        <dbReference type="Proteomes" id="UP000230002"/>
    </source>
</evidence>
<keyword evidence="4" id="KW-0479">Metal-binding</keyword>
<dbReference type="PANTHER" id="PTHR30521">
    <property type="entry name" value="DEFERROCHELATASE/PEROXIDASE"/>
    <property type="match status" value="1"/>
</dbReference>
<keyword evidence="3" id="KW-0349">Heme</keyword>
<dbReference type="InterPro" id="IPR048328">
    <property type="entry name" value="Dyp_perox_C"/>
</dbReference>
<evidence type="ECO:0000256" key="2">
    <source>
        <dbReference type="ARBA" id="ARBA00022559"/>
    </source>
</evidence>
<dbReference type="InterPro" id="IPR049509">
    <property type="entry name" value="DyP_N"/>
</dbReference>
<keyword evidence="5" id="KW-0732">Signal</keyword>
<dbReference type="STRING" id="1077348.A0A2G8S9W7"/>
<dbReference type="InterPro" id="IPR011008">
    <property type="entry name" value="Dimeric_a/b-barrel"/>
</dbReference>
<evidence type="ECO:0000259" key="9">
    <source>
        <dbReference type="Pfam" id="PF20628"/>
    </source>
</evidence>
<dbReference type="EMBL" id="AYKW01000015">
    <property type="protein sequence ID" value="PIL30378.1"/>
    <property type="molecule type" value="Genomic_DNA"/>
</dbReference>
<comment type="cofactor">
    <cofactor evidence="1">
        <name>heme b</name>
        <dbReference type="ChEBI" id="CHEBI:60344"/>
    </cofactor>
</comment>
<feature type="domain" description="Dyp-type peroxidase C-terminal" evidence="9">
    <location>
        <begin position="330"/>
        <end position="408"/>
    </location>
</feature>
<dbReference type="Pfam" id="PF21105">
    <property type="entry name" value="DyP_N"/>
    <property type="match status" value="1"/>
</dbReference>
<dbReference type="GO" id="GO:0020037">
    <property type="term" value="F:heme binding"/>
    <property type="evidence" value="ECO:0007669"/>
    <property type="project" value="InterPro"/>
</dbReference>
<protein>
    <recommendedName>
        <fullName evidence="13">Dyp-type peroxidase</fullName>
    </recommendedName>
</protein>
<comment type="caution">
    <text evidence="11">The sequence shown here is derived from an EMBL/GenBank/DDBJ whole genome shotgun (WGS) entry which is preliminary data.</text>
</comment>
<sequence length="481" mass="52213">MAATPQTFDPTNVQGDVLPGLPKRVQHYLLFQIDDDVAAFRKRLNLLIPLITTTAEVQDHRAKIAAYKKAATALGIILPPLPMWGVNIAFSHSGLVKLGMNDDIGDTAFTKGQLADSKSLGDPGASGKDDTFTPDWITQFKNPIHGVIIISGDSHLSVDAAHTTVSSIFNIGFQPTLHEALTLKGSIRPGDQKGHEHFGFLDGISQPAVKDFDTKPDPGQETVRQGVILCGRENDADARTGKPFVRPAWALDGSFLTLRYLAQLVPEFNNFLKASEDPLHGLTADLIGARLMGRWKSGAPTDLFPLQDNPAAGMDPAQRSNFTYDPSSQDRCPFAAHTRKANPRADLESKGFSTENRRIIRRGIQFGPEVTAEEAASGKTQHDRGLIFVAYSGSITNGFQFIQKSWANNTKFPIDKPVDPGFDPVIGQNGADSVRLRSMTGVHPDNTGESFPLPADWVVPKGGEYFFSPSISALRSTFALA</sequence>
<keyword evidence="2" id="KW-0575">Peroxidase</keyword>
<evidence type="ECO:0000256" key="3">
    <source>
        <dbReference type="ARBA" id="ARBA00022617"/>
    </source>
</evidence>
<gene>
    <name evidence="11" type="ORF">GSI_07563</name>
</gene>
<proteinExistence type="inferred from homology"/>
<dbReference type="Proteomes" id="UP000230002">
    <property type="component" value="Unassembled WGS sequence"/>
</dbReference>
<dbReference type="InterPro" id="IPR006314">
    <property type="entry name" value="Dyp_peroxidase"/>
</dbReference>
<name>A0A2G8S9W7_9APHY</name>
<dbReference type="NCBIfam" id="TIGR01413">
    <property type="entry name" value="Dyp_perox_fam"/>
    <property type="match status" value="1"/>
</dbReference>
<dbReference type="GO" id="GO:0004601">
    <property type="term" value="F:peroxidase activity"/>
    <property type="evidence" value="ECO:0007669"/>
    <property type="project" value="UniProtKB-KW"/>
</dbReference>
<comment type="similarity">
    <text evidence="8">Belongs to the DyP-type peroxidase family.</text>
</comment>
<dbReference type="GO" id="GO:0005829">
    <property type="term" value="C:cytosol"/>
    <property type="evidence" value="ECO:0007669"/>
    <property type="project" value="TreeGrafter"/>
</dbReference>
<dbReference type="Pfam" id="PF20628">
    <property type="entry name" value="Dyp_perox_C"/>
    <property type="match status" value="1"/>
</dbReference>
<evidence type="ECO:0000256" key="5">
    <source>
        <dbReference type="ARBA" id="ARBA00022729"/>
    </source>
</evidence>
<evidence type="ECO:0000256" key="7">
    <source>
        <dbReference type="ARBA" id="ARBA00023004"/>
    </source>
</evidence>
<accession>A0A2G8S9W7</accession>
<dbReference type="PROSITE" id="PS51404">
    <property type="entry name" value="DYP_PEROXIDASE"/>
    <property type="match status" value="1"/>
</dbReference>
<evidence type="ECO:0008006" key="13">
    <source>
        <dbReference type="Google" id="ProtNLM"/>
    </source>
</evidence>
<evidence type="ECO:0000256" key="4">
    <source>
        <dbReference type="ARBA" id="ARBA00022723"/>
    </source>
</evidence>
<evidence type="ECO:0000259" key="10">
    <source>
        <dbReference type="Pfam" id="PF21105"/>
    </source>
</evidence>
<reference evidence="11 12" key="1">
    <citation type="journal article" date="2015" name="Sci. Rep.">
        <title>Chromosome-level genome map provides insights into diverse defense mechanisms in the medicinal fungus Ganoderma sinense.</title>
        <authorList>
            <person name="Zhu Y."/>
            <person name="Xu J."/>
            <person name="Sun C."/>
            <person name="Zhou S."/>
            <person name="Xu H."/>
            <person name="Nelson D.R."/>
            <person name="Qian J."/>
            <person name="Song J."/>
            <person name="Luo H."/>
            <person name="Xiang L."/>
            <person name="Li Y."/>
            <person name="Xu Z."/>
            <person name="Ji A."/>
            <person name="Wang L."/>
            <person name="Lu S."/>
            <person name="Hayward A."/>
            <person name="Sun W."/>
            <person name="Li X."/>
            <person name="Schwartz D.C."/>
            <person name="Wang Y."/>
            <person name="Chen S."/>
        </authorList>
    </citation>
    <scope>NUCLEOTIDE SEQUENCE [LARGE SCALE GENOMIC DNA]</scope>
    <source>
        <strain evidence="11 12">ZZ0214-1</strain>
    </source>
</reference>
<keyword evidence="7" id="KW-0408">Iron</keyword>
<dbReference type="AlphaFoldDB" id="A0A2G8S9W7"/>
<keyword evidence="6" id="KW-0560">Oxidoreductase</keyword>
<evidence type="ECO:0000256" key="6">
    <source>
        <dbReference type="ARBA" id="ARBA00023002"/>
    </source>
</evidence>
<organism evidence="11 12">
    <name type="scientific">Ganoderma sinense ZZ0214-1</name>
    <dbReference type="NCBI Taxonomy" id="1077348"/>
    <lineage>
        <taxon>Eukaryota</taxon>
        <taxon>Fungi</taxon>
        <taxon>Dikarya</taxon>
        <taxon>Basidiomycota</taxon>
        <taxon>Agaricomycotina</taxon>
        <taxon>Agaricomycetes</taxon>
        <taxon>Polyporales</taxon>
        <taxon>Polyporaceae</taxon>
        <taxon>Ganoderma</taxon>
    </lineage>
</organism>